<dbReference type="AlphaFoldDB" id="A0A1G2QSD3"/>
<dbReference type="InterPro" id="IPR008918">
    <property type="entry name" value="HhH2"/>
</dbReference>
<dbReference type="GO" id="GO:0033567">
    <property type="term" value="P:DNA replication, Okazaki fragment processing"/>
    <property type="evidence" value="ECO:0007669"/>
    <property type="project" value="InterPro"/>
</dbReference>
<dbReference type="GO" id="GO:0003677">
    <property type="term" value="F:DNA binding"/>
    <property type="evidence" value="ECO:0007669"/>
    <property type="project" value="UniProtKB-KW"/>
</dbReference>
<keyword evidence="2" id="KW-0378">Hydrolase</keyword>
<feature type="domain" description="5'-3' exonuclease" evidence="4">
    <location>
        <begin position="4"/>
        <end position="275"/>
    </location>
</feature>
<dbReference type="GO" id="GO:0017108">
    <property type="term" value="F:5'-flap endonuclease activity"/>
    <property type="evidence" value="ECO:0007669"/>
    <property type="project" value="InterPro"/>
</dbReference>
<dbReference type="Proteomes" id="UP000179245">
    <property type="component" value="Unassembled WGS sequence"/>
</dbReference>
<dbReference type="InterPro" id="IPR036279">
    <property type="entry name" value="5-3_exonuclease_C_sf"/>
</dbReference>
<organism evidence="5 6">
    <name type="scientific">Candidatus Wildermuthbacteria bacterium GWA2_46_15</name>
    <dbReference type="NCBI Taxonomy" id="1802443"/>
    <lineage>
        <taxon>Bacteria</taxon>
        <taxon>Candidatus Wildermuthiibacteriota</taxon>
    </lineage>
</organism>
<accession>A0A1G2QSD3</accession>
<dbReference type="FunFam" id="1.10.150.20:FF:000003">
    <property type="entry name" value="DNA polymerase I"/>
    <property type="match status" value="1"/>
</dbReference>
<keyword evidence="3" id="KW-0238">DNA-binding</keyword>
<dbReference type="InterPro" id="IPR002421">
    <property type="entry name" value="5-3_exonuclease"/>
</dbReference>
<keyword evidence="1" id="KW-0540">Nuclease</keyword>
<dbReference type="PANTHER" id="PTHR42646">
    <property type="entry name" value="FLAP ENDONUCLEASE XNI"/>
    <property type="match status" value="1"/>
</dbReference>
<proteinExistence type="predicted"/>
<dbReference type="CDD" id="cd09859">
    <property type="entry name" value="PIN_53EXO"/>
    <property type="match status" value="1"/>
</dbReference>
<dbReference type="EMBL" id="MHTO01000003">
    <property type="protein sequence ID" value="OHA62811.1"/>
    <property type="molecule type" value="Genomic_DNA"/>
</dbReference>
<reference evidence="5 6" key="1">
    <citation type="journal article" date="2016" name="Nat. Commun.">
        <title>Thousands of microbial genomes shed light on interconnected biogeochemical processes in an aquifer system.</title>
        <authorList>
            <person name="Anantharaman K."/>
            <person name="Brown C.T."/>
            <person name="Hug L.A."/>
            <person name="Sharon I."/>
            <person name="Castelle C.J."/>
            <person name="Probst A.J."/>
            <person name="Thomas B.C."/>
            <person name="Singh A."/>
            <person name="Wilkins M.J."/>
            <person name="Karaoz U."/>
            <person name="Brodie E.L."/>
            <person name="Williams K.H."/>
            <person name="Hubbard S.S."/>
            <person name="Banfield J.F."/>
        </authorList>
    </citation>
    <scope>NUCLEOTIDE SEQUENCE [LARGE SCALE GENOMIC DNA]</scope>
</reference>
<dbReference type="SUPFAM" id="SSF47807">
    <property type="entry name" value="5' to 3' exonuclease, C-terminal subdomain"/>
    <property type="match status" value="1"/>
</dbReference>
<dbReference type="InterPro" id="IPR020045">
    <property type="entry name" value="DNA_polI_H3TH"/>
</dbReference>
<dbReference type="Gene3D" id="3.40.50.1010">
    <property type="entry name" value="5'-nuclease"/>
    <property type="match status" value="1"/>
</dbReference>
<dbReference type="InterPro" id="IPR038969">
    <property type="entry name" value="FEN"/>
</dbReference>
<comment type="caution">
    <text evidence="5">The sequence shown here is derived from an EMBL/GenBank/DDBJ whole genome shotgun (WGS) entry which is preliminary data.</text>
</comment>
<dbReference type="CDD" id="cd09898">
    <property type="entry name" value="H3TH_53EXO"/>
    <property type="match status" value="1"/>
</dbReference>
<evidence type="ECO:0000256" key="1">
    <source>
        <dbReference type="ARBA" id="ARBA00022722"/>
    </source>
</evidence>
<dbReference type="SMART" id="SM00475">
    <property type="entry name" value="53EXOc"/>
    <property type="match status" value="1"/>
</dbReference>
<gene>
    <name evidence="5" type="ORF">A2117_02450</name>
</gene>
<dbReference type="Pfam" id="PF02739">
    <property type="entry name" value="5_3_exonuc_N"/>
    <property type="match status" value="1"/>
</dbReference>
<dbReference type="Gene3D" id="1.10.150.20">
    <property type="entry name" value="5' to 3' exonuclease, C-terminal subdomain"/>
    <property type="match status" value="1"/>
</dbReference>
<evidence type="ECO:0000313" key="5">
    <source>
        <dbReference type="EMBL" id="OHA62811.1"/>
    </source>
</evidence>
<dbReference type="Pfam" id="PF01367">
    <property type="entry name" value="5_3_exonuc"/>
    <property type="match status" value="1"/>
</dbReference>
<dbReference type="PANTHER" id="PTHR42646:SF2">
    <property type="entry name" value="5'-3' EXONUCLEASE FAMILY PROTEIN"/>
    <property type="match status" value="1"/>
</dbReference>
<dbReference type="SMART" id="SM00279">
    <property type="entry name" value="HhH2"/>
    <property type="match status" value="1"/>
</dbReference>
<sequence>MEDKKPLLIVIDAHSIIHRAFHALPPLTTKDGRAVGAVYGFFSIFFKTLRELRPNFVAIAFDLAAPTFRHEAFSGYKAKRKKAPEEFYQQLPLIKEILRVLKIKVFEKGGFEADDLIGTIAVRAEKDLVFPNLETIILSSDADVLQLVDGRTMALILKKGVSQTILYDEKGVREKYLGLSPRQLIDFKALRGDPSDNIPGVFGIGEKTATELLKQFQSLENVYLAIEQNKDRASLRESLYSKLVQQKDQAFLSKKLAEIRRDVDIDFDLGSCRWGEYDRKAVTEVLKNLQFFSLLNKLPDDPTD</sequence>
<dbReference type="STRING" id="1802443.A2117_02450"/>
<protein>
    <recommendedName>
        <fullName evidence="4">5'-3' exonuclease domain-containing protein</fullName>
    </recommendedName>
</protein>
<name>A0A1G2QSD3_9BACT</name>
<evidence type="ECO:0000256" key="3">
    <source>
        <dbReference type="ARBA" id="ARBA00023125"/>
    </source>
</evidence>
<evidence type="ECO:0000313" key="6">
    <source>
        <dbReference type="Proteomes" id="UP000179245"/>
    </source>
</evidence>
<dbReference type="SUPFAM" id="SSF88723">
    <property type="entry name" value="PIN domain-like"/>
    <property type="match status" value="1"/>
</dbReference>
<dbReference type="InterPro" id="IPR029060">
    <property type="entry name" value="PIN-like_dom_sf"/>
</dbReference>
<dbReference type="GO" id="GO:0008409">
    <property type="term" value="F:5'-3' exonuclease activity"/>
    <property type="evidence" value="ECO:0007669"/>
    <property type="project" value="InterPro"/>
</dbReference>
<dbReference type="InterPro" id="IPR020046">
    <property type="entry name" value="5-3_exonucl_a-hlix_arch_N"/>
</dbReference>
<evidence type="ECO:0000256" key="2">
    <source>
        <dbReference type="ARBA" id="ARBA00022801"/>
    </source>
</evidence>
<evidence type="ECO:0000259" key="4">
    <source>
        <dbReference type="SMART" id="SM00475"/>
    </source>
</evidence>